<evidence type="ECO:0000259" key="7">
    <source>
        <dbReference type="PROSITE" id="PS51900"/>
    </source>
</evidence>
<dbReference type="Gene3D" id="1.10.443.10">
    <property type="entry name" value="Intergrase catalytic core"/>
    <property type="match status" value="1"/>
</dbReference>
<evidence type="ECO:0000313" key="9">
    <source>
        <dbReference type="Proteomes" id="UP000095237"/>
    </source>
</evidence>
<comment type="similarity">
    <text evidence="1">Belongs to the 'phage' integrase family.</text>
</comment>
<dbReference type="Pfam" id="PF00589">
    <property type="entry name" value="Phage_integrase"/>
    <property type="match status" value="1"/>
</dbReference>
<reference evidence="8 9" key="1">
    <citation type="submission" date="2015-11" db="EMBL/GenBank/DDBJ databases">
        <title>Evidence for parallel genomic evolution in an endosymbiosis of termite gut flagellates.</title>
        <authorList>
            <person name="Zheng H."/>
        </authorList>
    </citation>
    <scope>NUCLEOTIDE SEQUENCE [LARGE SCALE GENOMIC DNA]</scope>
    <source>
        <strain evidence="8 9">CET450</strain>
    </source>
</reference>
<dbReference type="PANTHER" id="PTHR30349">
    <property type="entry name" value="PHAGE INTEGRASE-RELATED"/>
    <property type="match status" value="1"/>
</dbReference>
<feature type="domain" description="Core-binding (CB)" evidence="7">
    <location>
        <begin position="26"/>
        <end position="104"/>
    </location>
</feature>
<dbReference type="PANTHER" id="PTHR30349:SF41">
    <property type="entry name" value="INTEGRASE_RECOMBINASE PROTEIN MJ0367-RELATED"/>
    <property type="match status" value="1"/>
</dbReference>
<dbReference type="InterPro" id="IPR044068">
    <property type="entry name" value="CB"/>
</dbReference>
<keyword evidence="2" id="KW-0229">DNA integration</keyword>
<keyword evidence="9" id="KW-1185">Reference proteome</keyword>
<comment type="caution">
    <text evidence="8">The sequence shown here is derived from an EMBL/GenBank/DDBJ whole genome shotgun (WGS) entry which is preliminary data.</text>
</comment>
<dbReference type="InterPro" id="IPR013762">
    <property type="entry name" value="Integrase-like_cat_sf"/>
</dbReference>
<evidence type="ECO:0000256" key="3">
    <source>
        <dbReference type="ARBA" id="ARBA00023125"/>
    </source>
</evidence>
<evidence type="ECO:0000256" key="1">
    <source>
        <dbReference type="ARBA" id="ARBA00008857"/>
    </source>
</evidence>
<dbReference type="InterPro" id="IPR011010">
    <property type="entry name" value="DNA_brk_join_enz"/>
</dbReference>
<dbReference type="Pfam" id="PF02899">
    <property type="entry name" value="Phage_int_SAM_1"/>
    <property type="match status" value="1"/>
</dbReference>
<keyword evidence="4" id="KW-0233">DNA recombination</keyword>
<dbReference type="InterPro" id="IPR002104">
    <property type="entry name" value="Integrase_catalytic"/>
</dbReference>
<organism evidence="8 9">
    <name type="scientific">Endomicrobium trichonymphae</name>
    <dbReference type="NCBI Taxonomy" id="1408204"/>
    <lineage>
        <taxon>Bacteria</taxon>
        <taxon>Pseudomonadati</taxon>
        <taxon>Elusimicrobiota</taxon>
        <taxon>Endomicrobiia</taxon>
        <taxon>Endomicrobiales</taxon>
        <taxon>Endomicrobiaceae</taxon>
        <taxon>Candidatus Endomicrobiellum</taxon>
    </lineage>
</organism>
<evidence type="ECO:0008006" key="10">
    <source>
        <dbReference type="Google" id="ProtNLM"/>
    </source>
</evidence>
<dbReference type="Gene3D" id="1.10.150.130">
    <property type="match status" value="1"/>
</dbReference>
<evidence type="ECO:0000256" key="2">
    <source>
        <dbReference type="ARBA" id="ARBA00022908"/>
    </source>
</evidence>
<gene>
    <name evidence="8" type="ORF">ATZ36_06545</name>
</gene>
<dbReference type="PROSITE" id="PS51900">
    <property type="entry name" value="CB"/>
    <property type="match status" value="1"/>
</dbReference>
<dbReference type="GO" id="GO:0003677">
    <property type="term" value="F:DNA binding"/>
    <property type="evidence" value="ECO:0007669"/>
    <property type="project" value="UniProtKB-UniRule"/>
</dbReference>
<name>A0A1E5IHP5_ENDTX</name>
<evidence type="ECO:0000256" key="5">
    <source>
        <dbReference type="PROSITE-ProRule" id="PRU01248"/>
    </source>
</evidence>
<protein>
    <recommendedName>
        <fullName evidence="10">Integrase</fullName>
    </recommendedName>
</protein>
<dbReference type="GO" id="GO:0006310">
    <property type="term" value="P:DNA recombination"/>
    <property type="evidence" value="ECO:0007669"/>
    <property type="project" value="UniProtKB-KW"/>
</dbReference>
<evidence type="ECO:0000313" key="8">
    <source>
        <dbReference type="EMBL" id="OEG70012.1"/>
    </source>
</evidence>
<dbReference type="AlphaFoldDB" id="A0A1E5IHP5"/>
<evidence type="ECO:0000256" key="4">
    <source>
        <dbReference type="ARBA" id="ARBA00023172"/>
    </source>
</evidence>
<keyword evidence="3 5" id="KW-0238">DNA-binding</keyword>
<dbReference type="InterPro" id="IPR050090">
    <property type="entry name" value="Tyrosine_recombinase_XerCD"/>
</dbReference>
<sequence>MTTALSLLELPAASREHEQIVSKEPAIDEAMIKKFIAYLDVSRGTMINYEYGLKTFLLWMKLKGLTRPLRCDILRYKKELKEIYKPSTLALLLTSVKLFYRFLATEGCCPNIADHIKTPTVLKGYKKDYLTSDQIKSILAKIDRNTLIGKRDYALLLLALTDGLRTIEISRADVSDMRINGNSEVLYVQGKGRLEKDEFVKISPELAEAIREYLTFRDKDNSVEKDEGRPLFESCSDRNVGQRITTRSIRWIIKGRMKAAGFDSERLTAHSLRHTAITLSLLAGASLQEVQQFARHSSIDTTQIYAHNLDCLDNPCNEQITAAIFNQNFNRQ</sequence>
<accession>A0A1E5IHP5</accession>
<dbReference type="EMBL" id="LNVX01000497">
    <property type="protein sequence ID" value="OEG70012.1"/>
    <property type="molecule type" value="Genomic_DNA"/>
</dbReference>
<dbReference type="GO" id="GO:0015074">
    <property type="term" value="P:DNA integration"/>
    <property type="evidence" value="ECO:0007669"/>
    <property type="project" value="UniProtKB-KW"/>
</dbReference>
<feature type="domain" description="Tyr recombinase" evidence="6">
    <location>
        <begin position="125"/>
        <end position="322"/>
    </location>
</feature>
<dbReference type="SUPFAM" id="SSF56349">
    <property type="entry name" value="DNA breaking-rejoining enzymes"/>
    <property type="match status" value="1"/>
</dbReference>
<dbReference type="InterPro" id="IPR010998">
    <property type="entry name" value="Integrase_recombinase_N"/>
</dbReference>
<evidence type="ECO:0000259" key="6">
    <source>
        <dbReference type="PROSITE" id="PS51898"/>
    </source>
</evidence>
<dbReference type="SUPFAM" id="SSF47823">
    <property type="entry name" value="lambda integrase-like, N-terminal domain"/>
    <property type="match status" value="1"/>
</dbReference>
<dbReference type="PROSITE" id="PS51898">
    <property type="entry name" value="TYR_RECOMBINASE"/>
    <property type="match status" value="1"/>
</dbReference>
<dbReference type="Proteomes" id="UP000095237">
    <property type="component" value="Unassembled WGS sequence"/>
</dbReference>
<dbReference type="InterPro" id="IPR004107">
    <property type="entry name" value="Integrase_SAM-like_N"/>
</dbReference>
<proteinExistence type="inferred from homology"/>